<reference evidence="1" key="1">
    <citation type="journal article" date="2014" name="Int. J. Syst. Evol. Microbiol.">
        <title>Complete genome sequence of Corynebacterium casei LMG S-19264T (=DSM 44701T), isolated from a smear-ripened cheese.</title>
        <authorList>
            <consortium name="US DOE Joint Genome Institute (JGI-PGF)"/>
            <person name="Walter F."/>
            <person name="Albersmeier A."/>
            <person name="Kalinowski J."/>
            <person name="Ruckert C."/>
        </authorList>
    </citation>
    <scope>NUCLEOTIDE SEQUENCE</scope>
    <source>
        <strain evidence="1">NBRC 108769</strain>
    </source>
</reference>
<evidence type="ECO:0000313" key="1">
    <source>
        <dbReference type="EMBL" id="GLR19714.1"/>
    </source>
</evidence>
<dbReference type="AlphaFoldDB" id="A0AA37SU23"/>
<gene>
    <name evidence="1" type="ORF">GCM10007940_43300</name>
</gene>
<sequence length="231" mass="27358">MKVFPENIDLYISVEKIWKKIHQYNIKEGKYQFWTIQEVLSPVGTLYDYNYIARISFENAKQYSNFIEGDFVPSNLSEILTKEEMIIYNNTEKSRSLVKTEVWQLMSEMDDADQNDEDWRYSKFNYFSINDGYTPDDFVAVQSIWSPIHEARIKDDKLEGWVVLRKLLPEGTLYKEKYATVDHYKNMGDLLTDDPSRYFDMLGDAEEAFKKTEEGANLIRQEVRRIVLDSN</sequence>
<dbReference type="EMBL" id="BSOH01000032">
    <property type="protein sequence ID" value="GLR19714.1"/>
    <property type="molecule type" value="Genomic_DNA"/>
</dbReference>
<organism evidence="1 2">
    <name type="scientific">Portibacter lacus</name>
    <dbReference type="NCBI Taxonomy" id="1099794"/>
    <lineage>
        <taxon>Bacteria</taxon>
        <taxon>Pseudomonadati</taxon>
        <taxon>Bacteroidota</taxon>
        <taxon>Saprospiria</taxon>
        <taxon>Saprospirales</taxon>
        <taxon>Haliscomenobacteraceae</taxon>
        <taxon>Portibacter</taxon>
    </lineage>
</organism>
<reference evidence="1" key="2">
    <citation type="submission" date="2023-01" db="EMBL/GenBank/DDBJ databases">
        <title>Draft genome sequence of Portibacter lacus strain NBRC 108769.</title>
        <authorList>
            <person name="Sun Q."/>
            <person name="Mori K."/>
        </authorList>
    </citation>
    <scope>NUCLEOTIDE SEQUENCE</scope>
    <source>
        <strain evidence="1">NBRC 108769</strain>
    </source>
</reference>
<accession>A0AA37SU23</accession>
<name>A0AA37SU23_9BACT</name>
<dbReference type="Proteomes" id="UP001156666">
    <property type="component" value="Unassembled WGS sequence"/>
</dbReference>
<protein>
    <submittedName>
        <fullName evidence="1">Uncharacterized protein</fullName>
    </submittedName>
</protein>
<evidence type="ECO:0000313" key="2">
    <source>
        <dbReference type="Proteomes" id="UP001156666"/>
    </source>
</evidence>
<keyword evidence="2" id="KW-1185">Reference proteome</keyword>
<proteinExistence type="predicted"/>
<comment type="caution">
    <text evidence="1">The sequence shown here is derived from an EMBL/GenBank/DDBJ whole genome shotgun (WGS) entry which is preliminary data.</text>
</comment>